<dbReference type="Pfam" id="PF09777">
    <property type="entry name" value="OSTMP1"/>
    <property type="match status" value="1"/>
</dbReference>
<reference evidence="4" key="1">
    <citation type="submission" date="2025-08" db="UniProtKB">
        <authorList>
            <consortium name="RefSeq"/>
        </authorList>
    </citation>
    <scope>IDENTIFICATION</scope>
</reference>
<evidence type="ECO:0000313" key="3">
    <source>
        <dbReference type="Proteomes" id="UP000515154"/>
    </source>
</evidence>
<dbReference type="InterPro" id="IPR019172">
    <property type="entry name" value="Osteopetrosis-assoc_TM_1"/>
</dbReference>
<dbReference type="PANTHER" id="PTHR15644">
    <property type="entry name" value="OSTEOPETROSIS ASSOCIATED TRANSMEMBRANE PROTEIN 1"/>
    <property type="match status" value="1"/>
</dbReference>
<keyword evidence="2" id="KW-0732">Signal</keyword>
<keyword evidence="1 4" id="KW-0812">Transmembrane</keyword>
<evidence type="ECO:0000256" key="1">
    <source>
        <dbReference type="SAM" id="Phobius"/>
    </source>
</evidence>
<protein>
    <submittedName>
        <fullName evidence="4">Osteopetrosis-associated transmembrane protein 1 isoform X1</fullName>
    </submittedName>
</protein>
<accession>A0A6P7UC62</accession>
<dbReference type="PROSITE" id="PS51257">
    <property type="entry name" value="PROKAR_LIPOPROTEIN"/>
    <property type="match status" value="1"/>
</dbReference>
<dbReference type="KEGG" id="osn:115232635"/>
<keyword evidence="3" id="KW-1185">Reference proteome</keyword>
<organism evidence="3 4">
    <name type="scientific">Octopus sinensis</name>
    <name type="common">East Asian common octopus</name>
    <dbReference type="NCBI Taxonomy" id="2607531"/>
    <lineage>
        <taxon>Eukaryota</taxon>
        <taxon>Metazoa</taxon>
        <taxon>Spiralia</taxon>
        <taxon>Lophotrochozoa</taxon>
        <taxon>Mollusca</taxon>
        <taxon>Cephalopoda</taxon>
        <taxon>Coleoidea</taxon>
        <taxon>Octopodiformes</taxon>
        <taxon>Octopoda</taxon>
        <taxon>Incirrata</taxon>
        <taxon>Octopodidae</taxon>
        <taxon>Octopus</taxon>
    </lineage>
</organism>
<evidence type="ECO:0000313" key="4">
    <source>
        <dbReference type="RefSeq" id="XP_029658491.1"/>
    </source>
</evidence>
<gene>
    <name evidence="4" type="primary">LOC115232635</name>
</gene>
<keyword evidence="1" id="KW-1133">Transmembrane helix</keyword>
<dbReference type="AlphaFoldDB" id="A0A6P7UC62"/>
<dbReference type="GO" id="GO:0005829">
    <property type="term" value="C:cytosol"/>
    <property type="evidence" value="ECO:0007669"/>
    <property type="project" value="TreeGrafter"/>
</dbReference>
<feature type="transmembrane region" description="Helical" evidence="1">
    <location>
        <begin position="265"/>
        <end position="288"/>
    </location>
</feature>
<feature type="chain" id="PRO_5028208292" evidence="2">
    <location>
        <begin position="23"/>
        <end position="328"/>
    </location>
</feature>
<name>A0A6P7UC62_9MOLL</name>
<feature type="signal peptide" evidence="2">
    <location>
        <begin position="1"/>
        <end position="22"/>
    </location>
</feature>
<keyword evidence="1" id="KW-0472">Membrane</keyword>
<proteinExistence type="predicted"/>
<evidence type="ECO:0000256" key="2">
    <source>
        <dbReference type="SAM" id="SignalP"/>
    </source>
</evidence>
<dbReference type="PANTHER" id="PTHR15644:SF2">
    <property type="entry name" value="OSTEOPETROSIS-ASSOCIATED TRANSMEMBRANE PROTEIN 1"/>
    <property type="match status" value="1"/>
</dbReference>
<sequence>MERNLNFITVIFLLILNNFLLSSCNEGTSWTSYHTQNHLPNNDTLAELSQTNSSTVTATTSEATTRLETTTIEPVPIKKPCEAIIGNISNVVSKFYRCSIERARPYRFCTECLQDYKAAIDLYSDIASASKNSTLVICKNLLMKSDYAPLIPSVFQDIETLWSSAYCSSCYSVTEDKVELNNKTVKFIDSYKEMIACFENNTLNQSKMNICQACIESYKKLNSDFRTIEDYSSPSICMDVMDMMNYTRLLWSQDCPTKNRQDNTVLTVSVSVSLIIITVIYYVCMYLIGKGKLFNFCHYNSLSNNSNSLYRSISDIPGINTPSASSQR</sequence>
<dbReference type="Proteomes" id="UP000515154">
    <property type="component" value="Linkage group LG2"/>
</dbReference>
<dbReference type="RefSeq" id="XP_029658491.1">
    <property type="nucleotide sequence ID" value="XM_029802631.2"/>
</dbReference>